<feature type="domain" description="ABC transporter" evidence="10">
    <location>
        <begin position="2"/>
        <end position="227"/>
    </location>
</feature>
<keyword evidence="5 11" id="KW-0067">ATP-binding</keyword>
<comment type="subcellular location">
    <subcellularLocation>
        <location evidence="1">Cell inner membrane</location>
        <topology evidence="1">Multi-pass membrane protein</topology>
    </subcellularLocation>
</comment>
<comment type="similarity">
    <text evidence="8">Belongs to the ABC transporter superfamily. Macrolide exporter (TC 3.A.1.122) family.</text>
</comment>
<dbReference type="EMBL" id="QUSL01000051">
    <property type="protein sequence ID" value="RGD77931.1"/>
    <property type="molecule type" value="Genomic_DNA"/>
</dbReference>
<dbReference type="SUPFAM" id="SSF52540">
    <property type="entry name" value="P-loop containing nucleoside triphosphate hydrolases"/>
    <property type="match status" value="1"/>
</dbReference>
<feature type="transmembrane region" description="Helical" evidence="9">
    <location>
        <begin position="489"/>
        <end position="513"/>
    </location>
</feature>
<dbReference type="GO" id="GO:0022857">
    <property type="term" value="F:transmembrane transporter activity"/>
    <property type="evidence" value="ECO:0007669"/>
    <property type="project" value="TreeGrafter"/>
</dbReference>
<keyword evidence="6 9" id="KW-1133">Transmembrane helix</keyword>
<dbReference type="GO" id="GO:0016887">
    <property type="term" value="F:ATP hydrolysis activity"/>
    <property type="evidence" value="ECO:0007669"/>
    <property type="project" value="InterPro"/>
</dbReference>
<dbReference type="Pfam" id="PF02687">
    <property type="entry name" value="FtsX"/>
    <property type="match status" value="1"/>
</dbReference>
<evidence type="ECO:0000256" key="3">
    <source>
        <dbReference type="ARBA" id="ARBA00022692"/>
    </source>
</evidence>
<organism evidence="11 12">
    <name type="scientific">Thomasclavelia ramosa</name>
    <dbReference type="NCBI Taxonomy" id="1547"/>
    <lineage>
        <taxon>Bacteria</taxon>
        <taxon>Bacillati</taxon>
        <taxon>Bacillota</taxon>
        <taxon>Erysipelotrichia</taxon>
        <taxon>Erysipelotrichales</taxon>
        <taxon>Coprobacillaceae</taxon>
        <taxon>Thomasclavelia</taxon>
    </lineage>
</organism>
<keyword evidence="2" id="KW-1003">Cell membrane</keyword>
<evidence type="ECO:0000256" key="7">
    <source>
        <dbReference type="ARBA" id="ARBA00023136"/>
    </source>
</evidence>
<comment type="caution">
    <text evidence="11">The sequence shown here is derived from an EMBL/GenBank/DDBJ whole genome shotgun (WGS) entry which is preliminary data.</text>
</comment>
<dbReference type="SMART" id="SM00382">
    <property type="entry name" value="AAA"/>
    <property type="match status" value="1"/>
</dbReference>
<dbReference type="PROSITE" id="PS50893">
    <property type="entry name" value="ABC_TRANSPORTER_2"/>
    <property type="match status" value="1"/>
</dbReference>
<dbReference type="InterPro" id="IPR003439">
    <property type="entry name" value="ABC_transporter-like_ATP-bd"/>
</dbReference>
<dbReference type="InterPro" id="IPR003593">
    <property type="entry name" value="AAA+_ATPase"/>
</dbReference>
<dbReference type="Gene3D" id="3.40.50.300">
    <property type="entry name" value="P-loop containing nucleotide triphosphate hydrolases"/>
    <property type="match status" value="1"/>
</dbReference>
<evidence type="ECO:0000256" key="5">
    <source>
        <dbReference type="ARBA" id="ARBA00022840"/>
    </source>
</evidence>
<evidence type="ECO:0000259" key="10">
    <source>
        <dbReference type="PROSITE" id="PS50893"/>
    </source>
</evidence>
<evidence type="ECO:0000256" key="1">
    <source>
        <dbReference type="ARBA" id="ARBA00004429"/>
    </source>
</evidence>
<evidence type="ECO:0000256" key="9">
    <source>
        <dbReference type="SAM" id="Phobius"/>
    </source>
</evidence>
<dbReference type="InterPro" id="IPR015854">
    <property type="entry name" value="ABC_transpr_LolD-like"/>
</dbReference>
<accession>A0A3E3E8K4</accession>
<keyword evidence="3 9" id="KW-0812">Transmembrane</keyword>
<name>A0A3E3E8K4_9FIRM</name>
<evidence type="ECO:0000256" key="4">
    <source>
        <dbReference type="ARBA" id="ARBA00022741"/>
    </source>
</evidence>
<sequence length="623" mass="71342">MLEIKNLTKRYDETIIKNLNIILPSTGLIIIVGNSGCGKTTLLNLIGGIDQDYEGEILFDHRDIRKIKKYCRRHIGFIFQDFNLINWLNVKENYLLAKFFTKISYKRAVEDQEEKLELRKLNKKRVKILSGGQKQRVALLRAMIKNVDILLCDEPTGSLDDKNAKMVFELLHAEAKERLVIVITHNEQLAYQYADQCFSMQNGQLIGKYRRDKNNHFYSRLVKQHSPLKLYQLALLQYRANLGRNLKISSGITVALICIMITFTLSGSLQTQIKRQLDSIFPNQLISIQNVHKKLLSYHELLSLSNLDMNEFIYGEPADYEFMGVSLQSDYEVEKTIYISDMTKPIKSRNLEIGRETKNSNEIVLSKTTATHLNPDYQKLLNQQLYGYYLKDDQIKGVSLTVVGIGKDVTAFDTIYINELANLDHISQAFAIDKKQLLFQLAMINLNSKADLDDLLMDLEDQYSQFEFKVAGENINERIDTFMLQIQRVLLLFSLLAIVAACFLIGEVLYLSVIEKTKDIGIFKCMGASKLQIMNLVLLESFTLISGAFICSYVFFYQLVNLINQLVENELQLDLSGAFIQIDYQLVIVIYLGALCFGLCSSYIPAFLAGRLDPIKALKQPNY</sequence>
<reference evidence="11 12" key="1">
    <citation type="submission" date="2018-08" db="EMBL/GenBank/DDBJ databases">
        <title>A genome reference for cultivated species of the human gut microbiota.</title>
        <authorList>
            <person name="Zou Y."/>
            <person name="Xue W."/>
            <person name="Luo G."/>
        </authorList>
    </citation>
    <scope>NUCLEOTIDE SEQUENCE [LARGE SCALE GENOMIC DNA]</scope>
    <source>
        <strain evidence="11 12">OM06-4</strain>
    </source>
</reference>
<dbReference type="GO" id="GO:0005524">
    <property type="term" value="F:ATP binding"/>
    <property type="evidence" value="ECO:0007669"/>
    <property type="project" value="UniProtKB-KW"/>
</dbReference>
<dbReference type="InterPro" id="IPR027417">
    <property type="entry name" value="P-loop_NTPase"/>
</dbReference>
<feature type="transmembrane region" description="Helical" evidence="9">
    <location>
        <begin position="584"/>
        <end position="609"/>
    </location>
</feature>
<evidence type="ECO:0000256" key="6">
    <source>
        <dbReference type="ARBA" id="ARBA00022989"/>
    </source>
</evidence>
<dbReference type="InterPro" id="IPR017871">
    <property type="entry name" value="ABC_transporter-like_CS"/>
</dbReference>
<proteinExistence type="inferred from homology"/>
<protein>
    <submittedName>
        <fullName evidence="11">ATP-binding cassette domain-containing protein</fullName>
    </submittedName>
</protein>
<dbReference type="GO" id="GO:0005886">
    <property type="term" value="C:plasma membrane"/>
    <property type="evidence" value="ECO:0007669"/>
    <property type="project" value="UniProtKB-SubCell"/>
</dbReference>
<keyword evidence="4" id="KW-0547">Nucleotide-binding</keyword>
<dbReference type="RefSeq" id="WP_117582598.1">
    <property type="nucleotide sequence ID" value="NZ_QUSL01000051.1"/>
</dbReference>
<dbReference type="Proteomes" id="UP000261032">
    <property type="component" value="Unassembled WGS sequence"/>
</dbReference>
<dbReference type="AlphaFoldDB" id="A0A3E3E8K4"/>
<keyword evidence="7 9" id="KW-0472">Membrane</keyword>
<dbReference type="Pfam" id="PF00005">
    <property type="entry name" value="ABC_tran"/>
    <property type="match status" value="1"/>
</dbReference>
<dbReference type="PANTHER" id="PTHR24220:SF692">
    <property type="entry name" value="ABC TRANSPORTER DOMAIN-CONTAINING PROTEIN"/>
    <property type="match status" value="1"/>
</dbReference>
<dbReference type="PROSITE" id="PS00211">
    <property type="entry name" value="ABC_TRANSPORTER_1"/>
    <property type="match status" value="1"/>
</dbReference>
<evidence type="ECO:0000256" key="2">
    <source>
        <dbReference type="ARBA" id="ARBA00022475"/>
    </source>
</evidence>
<dbReference type="PANTHER" id="PTHR24220">
    <property type="entry name" value="IMPORT ATP-BINDING PROTEIN"/>
    <property type="match status" value="1"/>
</dbReference>
<dbReference type="InterPro" id="IPR003838">
    <property type="entry name" value="ABC3_permease_C"/>
</dbReference>
<evidence type="ECO:0000256" key="8">
    <source>
        <dbReference type="ARBA" id="ARBA00038388"/>
    </source>
</evidence>
<feature type="transmembrane region" description="Helical" evidence="9">
    <location>
        <begin position="533"/>
        <end position="556"/>
    </location>
</feature>
<evidence type="ECO:0000313" key="12">
    <source>
        <dbReference type="Proteomes" id="UP000261032"/>
    </source>
</evidence>
<gene>
    <name evidence="11" type="ORF">DXB93_17660</name>
</gene>
<evidence type="ECO:0000313" key="11">
    <source>
        <dbReference type="EMBL" id="RGD77931.1"/>
    </source>
</evidence>